<dbReference type="SUPFAM" id="SSF51366">
    <property type="entry name" value="Ribulose-phoshate binding barrel"/>
    <property type="match status" value="1"/>
</dbReference>
<evidence type="ECO:0000256" key="7">
    <source>
        <dbReference type="ARBA" id="ARBA00023141"/>
    </source>
</evidence>
<sequence>MHDTLLHILNTTKTRIRAFEPQKCPEDLLQFEKRDFLSAVAGAKADGLVPVIAEIKPASPGKTFRDIPPATAAELAWEMEEAGAVAVSVLTEPGVFQGSLENLDAVRKTVCLPVLRKDFIIDRLQLEEAESDLVLLIAGILGRELGFFVELAIENGFEPLVEVHNKKELHSALETGARVIGINNRDFETLKINLSTTEKLAPLIREYDLDHGTRHLIISESGMNSTGDVRRVIQAGADAVLIGSALMESDSVFEKTKEFVQSLCWR</sequence>
<keyword evidence="6" id="KW-0822">Tryptophan biosynthesis</keyword>
<comment type="pathway">
    <text evidence="2">Amino-acid biosynthesis; L-tryptophan biosynthesis; L-tryptophan from chorismate: step 4/5.</text>
</comment>
<keyword evidence="7" id="KW-0057">Aromatic amino acid biosynthesis</keyword>
<dbReference type="Gene3D" id="3.20.20.70">
    <property type="entry name" value="Aldolase class I"/>
    <property type="match status" value="1"/>
</dbReference>
<keyword evidence="5" id="KW-0210">Decarboxylase</keyword>
<dbReference type="InterPro" id="IPR013798">
    <property type="entry name" value="Indole-3-glycerol_P_synth_dom"/>
</dbReference>
<dbReference type="Proteomes" id="UP001246244">
    <property type="component" value="Unassembled WGS sequence"/>
</dbReference>
<evidence type="ECO:0000313" key="11">
    <source>
        <dbReference type="Proteomes" id="UP001246244"/>
    </source>
</evidence>
<feature type="domain" description="Indole-3-glycerol phosphate synthase" evidence="9">
    <location>
        <begin position="29"/>
        <end position="258"/>
    </location>
</feature>
<dbReference type="EMBL" id="JAVKPK010000065">
    <property type="protein sequence ID" value="MDR7666746.1"/>
    <property type="molecule type" value="Genomic_DNA"/>
</dbReference>
<reference evidence="11" key="1">
    <citation type="submission" date="2023-07" db="EMBL/GenBank/DDBJ databases">
        <title>Whole-genome sequencing of a new Methanosarcina sp. Z-7115.</title>
        <authorList>
            <person name="Zhilina T.N."/>
            <person name="Merkel A.Y."/>
        </authorList>
    </citation>
    <scope>NUCLEOTIDE SEQUENCE [LARGE SCALE GENOMIC DNA]</scope>
    <source>
        <strain evidence="11">Z-7115</strain>
    </source>
</reference>
<dbReference type="CDD" id="cd00331">
    <property type="entry name" value="IGPS"/>
    <property type="match status" value="1"/>
</dbReference>
<dbReference type="InterPro" id="IPR011060">
    <property type="entry name" value="RibuloseP-bd_barrel"/>
</dbReference>
<dbReference type="InterPro" id="IPR045186">
    <property type="entry name" value="Indole-3-glycerol_P_synth"/>
</dbReference>
<keyword evidence="11" id="KW-1185">Reference proteome</keyword>
<evidence type="ECO:0000256" key="4">
    <source>
        <dbReference type="ARBA" id="ARBA00022605"/>
    </source>
</evidence>
<organism evidence="10 11">
    <name type="scientific">Methanosarcina baikalica</name>
    <dbReference type="NCBI Taxonomy" id="3073890"/>
    <lineage>
        <taxon>Archaea</taxon>
        <taxon>Methanobacteriati</taxon>
        <taxon>Methanobacteriota</taxon>
        <taxon>Stenosarchaea group</taxon>
        <taxon>Methanomicrobia</taxon>
        <taxon>Methanosarcinales</taxon>
        <taxon>Methanosarcinaceae</taxon>
        <taxon>Methanosarcina</taxon>
    </lineage>
</organism>
<comment type="caution">
    <text evidence="10">The sequence shown here is derived from an EMBL/GenBank/DDBJ whole genome shotgun (WGS) entry which is preliminary data.</text>
</comment>
<evidence type="ECO:0000256" key="2">
    <source>
        <dbReference type="ARBA" id="ARBA00004696"/>
    </source>
</evidence>
<dbReference type="InterPro" id="IPR013785">
    <property type="entry name" value="Aldolase_TIM"/>
</dbReference>
<evidence type="ECO:0000256" key="3">
    <source>
        <dbReference type="ARBA" id="ARBA00012362"/>
    </source>
</evidence>
<keyword evidence="4" id="KW-0028">Amino-acid biosynthesis</keyword>
<dbReference type="Pfam" id="PF00218">
    <property type="entry name" value="IGPS"/>
    <property type="match status" value="1"/>
</dbReference>
<evidence type="ECO:0000256" key="1">
    <source>
        <dbReference type="ARBA" id="ARBA00001633"/>
    </source>
</evidence>
<dbReference type="PANTHER" id="PTHR22854:SF2">
    <property type="entry name" value="INDOLE-3-GLYCEROL-PHOSPHATE SYNTHASE"/>
    <property type="match status" value="1"/>
</dbReference>
<evidence type="ECO:0000256" key="5">
    <source>
        <dbReference type="ARBA" id="ARBA00022793"/>
    </source>
</evidence>
<keyword evidence="8" id="KW-0456">Lyase</keyword>
<protein>
    <recommendedName>
        <fullName evidence="3">indole-3-glycerol-phosphate synthase</fullName>
        <ecNumber evidence="3">4.1.1.48</ecNumber>
    </recommendedName>
</protein>
<dbReference type="RefSeq" id="WP_310576775.1">
    <property type="nucleotide sequence ID" value="NZ_JAVKPK010000065.1"/>
</dbReference>
<evidence type="ECO:0000259" key="9">
    <source>
        <dbReference type="Pfam" id="PF00218"/>
    </source>
</evidence>
<accession>A0ABU2D473</accession>
<proteinExistence type="predicted"/>
<dbReference type="EC" id="4.1.1.48" evidence="3"/>
<comment type="catalytic activity">
    <reaction evidence="1">
        <text>1-(2-carboxyphenylamino)-1-deoxy-D-ribulose 5-phosphate + H(+) = (1S,2R)-1-C-(indol-3-yl)glycerol 3-phosphate + CO2 + H2O</text>
        <dbReference type="Rhea" id="RHEA:23476"/>
        <dbReference type="ChEBI" id="CHEBI:15377"/>
        <dbReference type="ChEBI" id="CHEBI:15378"/>
        <dbReference type="ChEBI" id="CHEBI:16526"/>
        <dbReference type="ChEBI" id="CHEBI:58613"/>
        <dbReference type="ChEBI" id="CHEBI:58866"/>
        <dbReference type="EC" id="4.1.1.48"/>
    </reaction>
</comment>
<evidence type="ECO:0000256" key="6">
    <source>
        <dbReference type="ARBA" id="ARBA00022822"/>
    </source>
</evidence>
<dbReference type="PANTHER" id="PTHR22854">
    <property type="entry name" value="TRYPTOPHAN BIOSYNTHESIS PROTEIN"/>
    <property type="match status" value="1"/>
</dbReference>
<name>A0ABU2D473_9EURY</name>
<evidence type="ECO:0000256" key="8">
    <source>
        <dbReference type="ARBA" id="ARBA00023239"/>
    </source>
</evidence>
<gene>
    <name evidence="10" type="ORF">RG963_13345</name>
</gene>
<evidence type="ECO:0000313" key="10">
    <source>
        <dbReference type="EMBL" id="MDR7666746.1"/>
    </source>
</evidence>